<protein>
    <recommendedName>
        <fullName evidence="6">DUF35 domain-containing protein</fullName>
    </recommendedName>
</protein>
<sequence length="161" mass="17131">MSGTTLPIAPEPTSETAEFWDAANEGRLLLKRCLGSGRAFHPPRRISPFTGRPETEWFEASGAGKIYAFSITQRCGAPHCIAYVKLAEGPIILSALTECDVSSVQIGEPVKVTFVPSASGQLLPMFTPISNEGQSGRGGAGLGHQGPATARFLDKRQMEGK</sequence>
<evidence type="ECO:0000259" key="3">
    <source>
        <dbReference type="Pfam" id="PF12172"/>
    </source>
</evidence>
<feature type="domain" description="ChsH2 rubredoxin-like zinc ribbon" evidence="3">
    <location>
        <begin position="20"/>
        <end position="44"/>
    </location>
</feature>
<dbReference type="PANTHER" id="PTHR34075">
    <property type="entry name" value="BLR3430 PROTEIN"/>
    <property type="match status" value="1"/>
</dbReference>
<evidence type="ECO:0000313" key="5">
    <source>
        <dbReference type="Proteomes" id="UP000611500"/>
    </source>
</evidence>
<feature type="compositionally biased region" description="Gly residues" evidence="1">
    <location>
        <begin position="135"/>
        <end position="144"/>
    </location>
</feature>
<reference evidence="4" key="1">
    <citation type="journal article" date="2014" name="Int. J. Syst. Evol. Microbiol.">
        <title>Complete genome sequence of Corynebacterium casei LMG S-19264T (=DSM 44701T), isolated from a smear-ripened cheese.</title>
        <authorList>
            <consortium name="US DOE Joint Genome Institute (JGI-PGF)"/>
            <person name="Walter F."/>
            <person name="Albersmeier A."/>
            <person name="Kalinowski J."/>
            <person name="Ruckert C."/>
        </authorList>
    </citation>
    <scope>NUCLEOTIDE SEQUENCE</scope>
    <source>
        <strain evidence="4">CGMCC 1.7081</strain>
    </source>
</reference>
<accession>A0A8J3H7C2</accession>
<evidence type="ECO:0000259" key="2">
    <source>
        <dbReference type="Pfam" id="PF01796"/>
    </source>
</evidence>
<feature type="compositionally biased region" description="Basic and acidic residues" evidence="1">
    <location>
        <begin position="152"/>
        <end position="161"/>
    </location>
</feature>
<dbReference type="SUPFAM" id="SSF50249">
    <property type="entry name" value="Nucleic acid-binding proteins"/>
    <property type="match status" value="1"/>
</dbReference>
<feature type="domain" description="ChsH2 C-terminal OB-fold" evidence="2">
    <location>
        <begin position="57"/>
        <end position="115"/>
    </location>
</feature>
<dbReference type="PANTHER" id="PTHR34075:SF5">
    <property type="entry name" value="BLR3430 PROTEIN"/>
    <property type="match status" value="1"/>
</dbReference>
<dbReference type="RefSeq" id="WP_084437024.1">
    <property type="nucleotide sequence ID" value="NZ_BNAP01000005.1"/>
</dbReference>
<proteinExistence type="predicted"/>
<dbReference type="EMBL" id="BNAP01000005">
    <property type="protein sequence ID" value="GHG88075.1"/>
    <property type="molecule type" value="Genomic_DNA"/>
</dbReference>
<feature type="region of interest" description="Disordered" evidence="1">
    <location>
        <begin position="133"/>
        <end position="161"/>
    </location>
</feature>
<evidence type="ECO:0000256" key="1">
    <source>
        <dbReference type="SAM" id="MobiDB-lite"/>
    </source>
</evidence>
<dbReference type="AlphaFoldDB" id="A0A8J3H7C2"/>
<reference evidence="4" key="2">
    <citation type="submission" date="2020-09" db="EMBL/GenBank/DDBJ databases">
        <authorList>
            <person name="Sun Q."/>
            <person name="Zhou Y."/>
        </authorList>
    </citation>
    <scope>NUCLEOTIDE SEQUENCE</scope>
    <source>
        <strain evidence="4">CGMCC 1.7081</strain>
    </source>
</reference>
<organism evidence="4 5">
    <name type="scientific">Pseudodonghicola xiamenensis</name>
    <dbReference type="NCBI Taxonomy" id="337702"/>
    <lineage>
        <taxon>Bacteria</taxon>
        <taxon>Pseudomonadati</taxon>
        <taxon>Pseudomonadota</taxon>
        <taxon>Alphaproteobacteria</taxon>
        <taxon>Rhodobacterales</taxon>
        <taxon>Paracoccaceae</taxon>
        <taxon>Pseudodonghicola</taxon>
    </lineage>
</organism>
<evidence type="ECO:0008006" key="6">
    <source>
        <dbReference type="Google" id="ProtNLM"/>
    </source>
</evidence>
<dbReference type="InterPro" id="IPR052513">
    <property type="entry name" value="Thioester_dehydratase-like"/>
</dbReference>
<dbReference type="InterPro" id="IPR002878">
    <property type="entry name" value="ChsH2_C"/>
</dbReference>
<dbReference type="Proteomes" id="UP000611500">
    <property type="component" value="Unassembled WGS sequence"/>
</dbReference>
<gene>
    <name evidence="4" type="ORF">GCM10010961_16800</name>
</gene>
<dbReference type="Pfam" id="PF12172">
    <property type="entry name" value="zf-ChsH2"/>
    <property type="match status" value="1"/>
</dbReference>
<dbReference type="Pfam" id="PF01796">
    <property type="entry name" value="OB_ChsH2_C"/>
    <property type="match status" value="1"/>
</dbReference>
<dbReference type="Gene3D" id="6.10.30.10">
    <property type="match status" value="1"/>
</dbReference>
<name>A0A8J3H7C2_9RHOB</name>
<comment type="caution">
    <text evidence="4">The sequence shown here is derived from an EMBL/GenBank/DDBJ whole genome shotgun (WGS) entry which is preliminary data.</text>
</comment>
<dbReference type="InterPro" id="IPR012340">
    <property type="entry name" value="NA-bd_OB-fold"/>
</dbReference>
<keyword evidence="5" id="KW-1185">Reference proteome</keyword>
<dbReference type="InterPro" id="IPR022002">
    <property type="entry name" value="ChsH2_Znr"/>
</dbReference>
<evidence type="ECO:0000313" key="4">
    <source>
        <dbReference type="EMBL" id="GHG88075.1"/>
    </source>
</evidence>